<proteinExistence type="predicted"/>
<dbReference type="InterPro" id="IPR040122">
    <property type="entry name" value="Importin_beta"/>
</dbReference>
<keyword evidence="4" id="KW-0677">Repeat</keyword>
<evidence type="ECO:0000256" key="5">
    <source>
        <dbReference type="ARBA" id="ARBA00022927"/>
    </source>
</evidence>
<evidence type="ECO:0008006" key="8">
    <source>
        <dbReference type="Google" id="ProtNLM"/>
    </source>
</evidence>
<reference evidence="6 7" key="1">
    <citation type="journal article" date="2006" name="Science">
        <title>The genome of black cottonwood, Populus trichocarpa (Torr. &amp; Gray).</title>
        <authorList>
            <person name="Tuskan G.A."/>
            <person name="Difazio S."/>
            <person name="Jansson S."/>
            <person name="Bohlmann J."/>
            <person name="Grigoriev I."/>
            <person name="Hellsten U."/>
            <person name="Putnam N."/>
            <person name="Ralph S."/>
            <person name="Rombauts S."/>
            <person name="Salamov A."/>
            <person name="Schein J."/>
            <person name="Sterck L."/>
            <person name="Aerts A."/>
            <person name="Bhalerao R.R."/>
            <person name="Bhalerao R.P."/>
            <person name="Blaudez D."/>
            <person name="Boerjan W."/>
            <person name="Brun A."/>
            <person name="Brunner A."/>
            <person name="Busov V."/>
            <person name="Campbell M."/>
            <person name="Carlson J."/>
            <person name="Chalot M."/>
            <person name="Chapman J."/>
            <person name="Chen G.L."/>
            <person name="Cooper D."/>
            <person name="Coutinho P.M."/>
            <person name="Couturier J."/>
            <person name="Covert S."/>
            <person name="Cronk Q."/>
            <person name="Cunningham R."/>
            <person name="Davis J."/>
            <person name="Degroeve S."/>
            <person name="Dejardin A."/>
            <person name="Depamphilis C."/>
            <person name="Detter J."/>
            <person name="Dirks B."/>
            <person name="Dubchak I."/>
            <person name="Duplessis S."/>
            <person name="Ehlting J."/>
            <person name="Ellis B."/>
            <person name="Gendler K."/>
            <person name="Goodstein D."/>
            <person name="Gribskov M."/>
            <person name="Grimwood J."/>
            <person name="Groover A."/>
            <person name="Gunter L."/>
            <person name="Hamberger B."/>
            <person name="Heinze B."/>
            <person name="Helariutta Y."/>
            <person name="Henrissat B."/>
            <person name="Holligan D."/>
            <person name="Holt R."/>
            <person name="Huang W."/>
            <person name="Islam-Faridi N."/>
            <person name="Jones S."/>
            <person name="Jones-Rhoades M."/>
            <person name="Jorgensen R."/>
            <person name="Joshi C."/>
            <person name="Kangasjarvi J."/>
            <person name="Karlsson J."/>
            <person name="Kelleher C."/>
            <person name="Kirkpatrick R."/>
            <person name="Kirst M."/>
            <person name="Kohler A."/>
            <person name="Kalluri U."/>
            <person name="Larimer F."/>
            <person name="Leebens-Mack J."/>
            <person name="Leple J.C."/>
            <person name="Locascio P."/>
            <person name="Lou Y."/>
            <person name="Lucas S."/>
            <person name="Martin F."/>
            <person name="Montanini B."/>
            <person name="Napoli C."/>
            <person name="Nelson D.R."/>
            <person name="Nelson C."/>
            <person name="Nieminen K."/>
            <person name="Nilsson O."/>
            <person name="Pereda V."/>
            <person name="Peter G."/>
            <person name="Philippe R."/>
            <person name="Pilate G."/>
            <person name="Poliakov A."/>
            <person name="Razumovskaya J."/>
            <person name="Richardson P."/>
            <person name="Rinaldi C."/>
            <person name="Ritland K."/>
            <person name="Rouze P."/>
            <person name="Ryaboy D."/>
            <person name="Schmutz J."/>
            <person name="Schrader J."/>
            <person name="Segerman B."/>
            <person name="Shin H."/>
            <person name="Siddiqui A."/>
            <person name="Sterky F."/>
            <person name="Terry A."/>
            <person name="Tsai C.J."/>
            <person name="Uberbacher E."/>
            <person name="Unneberg P."/>
            <person name="Vahala J."/>
            <person name="Wall K."/>
            <person name="Wessler S."/>
            <person name="Yang G."/>
            <person name="Yin T."/>
            <person name="Douglas C."/>
            <person name="Marra M."/>
            <person name="Sandberg G."/>
            <person name="Van de Peer Y."/>
            <person name="Rokhsar D."/>
        </authorList>
    </citation>
    <scope>NUCLEOTIDE SEQUENCE [LARGE SCALE GENOMIC DNA]</scope>
    <source>
        <strain evidence="7">cv. Nisqually</strain>
    </source>
</reference>
<evidence type="ECO:0000256" key="4">
    <source>
        <dbReference type="ARBA" id="ARBA00022737"/>
    </source>
</evidence>
<protein>
    <recommendedName>
        <fullName evidence="8">TOG domain-containing protein</fullName>
    </recommendedName>
</protein>
<evidence type="ECO:0000313" key="7">
    <source>
        <dbReference type="Proteomes" id="UP000006729"/>
    </source>
</evidence>
<dbReference type="InterPro" id="IPR011989">
    <property type="entry name" value="ARM-like"/>
</dbReference>
<keyword evidence="2" id="KW-0813">Transport</keyword>
<evidence type="ECO:0000256" key="1">
    <source>
        <dbReference type="ARBA" id="ARBA00004496"/>
    </source>
</evidence>
<dbReference type="Proteomes" id="UP000006729">
    <property type="component" value="Chromosome 4"/>
</dbReference>
<name>A0A3N7G986_POPTR</name>
<evidence type="ECO:0000256" key="2">
    <source>
        <dbReference type="ARBA" id="ARBA00022448"/>
    </source>
</evidence>
<keyword evidence="7" id="KW-1185">Reference proteome</keyword>
<dbReference type="SUPFAM" id="SSF48371">
    <property type="entry name" value="ARM repeat"/>
    <property type="match status" value="2"/>
</dbReference>
<keyword evidence="5" id="KW-0653">Protein transport</keyword>
<keyword evidence="3" id="KW-0963">Cytoplasm</keyword>
<dbReference type="PANTHER" id="PTHR10527">
    <property type="entry name" value="IMPORTIN BETA"/>
    <property type="match status" value="1"/>
</dbReference>
<comment type="subcellular location">
    <subcellularLocation>
        <location evidence="1">Cytoplasm</location>
    </subcellularLocation>
</comment>
<dbReference type="InterPro" id="IPR016024">
    <property type="entry name" value="ARM-type_fold"/>
</dbReference>
<dbReference type="Gene3D" id="1.25.10.10">
    <property type="entry name" value="Leucine-rich Repeat Variant"/>
    <property type="match status" value="1"/>
</dbReference>
<gene>
    <name evidence="6" type="ORF">POPTR_004G082601</name>
</gene>
<dbReference type="GO" id="GO:0006606">
    <property type="term" value="P:protein import into nucleus"/>
    <property type="evidence" value="ECO:0007669"/>
    <property type="project" value="InterPro"/>
</dbReference>
<evidence type="ECO:0000256" key="3">
    <source>
        <dbReference type="ARBA" id="ARBA00022490"/>
    </source>
</evidence>
<dbReference type="Gramene" id="Potri.004G082601.4.v4.1">
    <property type="protein sequence ID" value="Potri.004G082601.4.v4.1"/>
    <property type="gene ID" value="Potri.004G082601.v4.1"/>
</dbReference>
<dbReference type="EMBL" id="CM009293">
    <property type="protein sequence ID" value="RQO89084.1"/>
    <property type="molecule type" value="Genomic_DNA"/>
</dbReference>
<accession>A0A3N7G986</accession>
<evidence type="ECO:0000313" key="6">
    <source>
        <dbReference type="EMBL" id="RQO89084.1"/>
    </source>
</evidence>
<sequence>MAGRIIRSVKEDMHPCVRLTALYTIKQFSKNLKPEFQDQYRDQVLPALTKAMDDFNYPRVQVQAYSALFEFTSNCTPSILNPYLKEIVTKLLKELRGETLKVLSAVAYSSQDQFAEYYSIVMPYLKVIMMTAKKELDHNLLANSVDCITMVWMAVGKEKIRDDTDMVVKMLISLQRSELEANDPMRCQLLQAWARLGKCLGKEFKPYMSVSIPRLLRSAKIGSYVLIPENPDNVDESDGSIRALILGERKIWIKTKVLEEKVAACKGLYLLADELKEGLSVWIEEVAQTLVPFLNFQLNEEIRRVAASAMPVLLKSSKEAKQKGNLELSDESPFEKLCSDVLPALVKALSKESLPEIAAIILDSLEECMKMSGPVLDEDQTDLFLKKIMNVLNSRSKVGDIDVIKQTLQEEQKVYDKAVDCLATFIRIQKSSFSPFLGKLLPCIQLMWEKDKIAKERRTGLRIFCDVAKQFPEEAFRQYNICLLFLFEACKDENPEVLEVAVQAIGIFAEFGAFYALKAVIDHPKALQIEYVMAHDAAVSALGKFLQFHREKLNAAQFLKTWLRHLPLENNLNEAKVAHHQLCSLVEVSDVELLGPKKKNLHKIVTVYAEILWAGKKLATEETVSQMIKQLELYRRRSILSTWRSFMLSMENHLRRKLESKLSS</sequence>
<dbReference type="SMR" id="A0A3N7G986"/>
<dbReference type="AlphaFoldDB" id="A0A3N7G986"/>
<dbReference type="GO" id="GO:0005737">
    <property type="term" value="C:cytoplasm"/>
    <property type="evidence" value="ECO:0007669"/>
    <property type="project" value="UniProtKB-SubCell"/>
</dbReference>
<organism evidence="6 7">
    <name type="scientific">Populus trichocarpa</name>
    <name type="common">Western balsam poplar</name>
    <name type="synonym">Populus balsamifera subsp. trichocarpa</name>
    <dbReference type="NCBI Taxonomy" id="3694"/>
    <lineage>
        <taxon>Eukaryota</taxon>
        <taxon>Viridiplantae</taxon>
        <taxon>Streptophyta</taxon>
        <taxon>Embryophyta</taxon>
        <taxon>Tracheophyta</taxon>
        <taxon>Spermatophyta</taxon>
        <taxon>Magnoliopsida</taxon>
        <taxon>eudicotyledons</taxon>
        <taxon>Gunneridae</taxon>
        <taxon>Pentapetalae</taxon>
        <taxon>rosids</taxon>
        <taxon>fabids</taxon>
        <taxon>Malpighiales</taxon>
        <taxon>Salicaceae</taxon>
        <taxon>Saliceae</taxon>
        <taxon>Populus</taxon>
    </lineage>
</organism>